<dbReference type="OrthoDB" id="435038at2759"/>
<evidence type="ECO:0000256" key="2">
    <source>
        <dbReference type="ARBA" id="ARBA00023002"/>
    </source>
</evidence>
<dbReference type="Gene3D" id="1.10.1040.10">
    <property type="entry name" value="N-(1-d-carboxylethyl)-l-norvaline Dehydrogenase, domain 2"/>
    <property type="match status" value="1"/>
</dbReference>
<feature type="active site" evidence="4">
    <location>
        <position position="164"/>
    </location>
</feature>
<dbReference type="PIRSF" id="PIRSF000103">
    <property type="entry name" value="HIBADH"/>
    <property type="match status" value="1"/>
</dbReference>
<feature type="domain" description="6-phosphogluconate dehydrogenase NADP-binding" evidence="5">
    <location>
        <begin position="11"/>
        <end position="139"/>
    </location>
</feature>
<evidence type="ECO:0000256" key="4">
    <source>
        <dbReference type="PIRSR" id="PIRSR000103-1"/>
    </source>
</evidence>
<dbReference type="Proteomes" id="UP000799766">
    <property type="component" value="Unassembled WGS sequence"/>
</dbReference>
<dbReference type="InterPro" id="IPR006115">
    <property type="entry name" value="6PGDH_NADP-bd"/>
</dbReference>
<keyword evidence="3" id="KW-0520">NAD</keyword>
<dbReference type="PANTHER" id="PTHR43580">
    <property type="entry name" value="OXIDOREDUCTASE GLYR1-RELATED"/>
    <property type="match status" value="1"/>
</dbReference>
<name>A0A6A6NTR1_9PEZI</name>
<proteinExistence type="inferred from homology"/>
<dbReference type="GO" id="GO:0051287">
    <property type="term" value="F:NAD binding"/>
    <property type="evidence" value="ECO:0007669"/>
    <property type="project" value="InterPro"/>
</dbReference>
<evidence type="ECO:0000256" key="3">
    <source>
        <dbReference type="ARBA" id="ARBA00023027"/>
    </source>
</evidence>
<protein>
    <submittedName>
        <fullName evidence="7">6-phosphogluconate dehydrogenase 2</fullName>
    </submittedName>
</protein>
<sequence>MSTNLANKFPHESPILLYNRTTARAESHAATLDGKAKVATSIPDAVVPSDVIFICVGDDEALAATIDEALAVPGGASGKLFVDCSTVHPDTTTRIAEQITGAGAEFVASPVFGAPAMADSGQLIMVLAGPAASVSKVVPYTVGVMARANIDFSDQPCAKSTLLKIVGNALVLNMVEMLSEAHVLAEKSGLGTAQLHQFVSAMLPGPYAGYSTRMTEGDYWRRKEPLFAVDLARKDASHMFHLAESSGCKLPNVETADRHLKMVKEHMGERGDISSIYGACRVDGGLKFENDGKE</sequence>
<keyword evidence="8" id="KW-1185">Reference proteome</keyword>
<accession>A0A6A6NTR1</accession>
<evidence type="ECO:0000313" key="8">
    <source>
        <dbReference type="Proteomes" id="UP000799766"/>
    </source>
</evidence>
<dbReference type="PANTHER" id="PTHR43580:SF3">
    <property type="entry name" value="6-PHOSPHOGLUCONATE DEHYDROGENASE FAMILY PROTEIN (AFU_ORTHOLOGUE AFUA_2G11600)"/>
    <property type="match status" value="1"/>
</dbReference>
<dbReference type="Pfam" id="PF03446">
    <property type="entry name" value="NAD_binding_2"/>
    <property type="match status" value="1"/>
</dbReference>
<comment type="similarity">
    <text evidence="1">Belongs to the HIBADH-related family. NP60 subfamily.</text>
</comment>
<dbReference type="Pfam" id="PF14833">
    <property type="entry name" value="NAD_binding_11"/>
    <property type="match status" value="1"/>
</dbReference>
<dbReference type="SUPFAM" id="SSF48179">
    <property type="entry name" value="6-phosphogluconate dehydrogenase C-terminal domain-like"/>
    <property type="match status" value="1"/>
</dbReference>
<dbReference type="InterPro" id="IPR008927">
    <property type="entry name" value="6-PGluconate_DH-like_C_sf"/>
</dbReference>
<dbReference type="Gene3D" id="3.40.50.720">
    <property type="entry name" value="NAD(P)-binding Rossmann-like Domain"/>
    <property type="match status" value="1"/>
</dbReference>
<dbReference type="InterPro" id="IPR015815">
    <property type="entry name" value="HIBADH-related"/>
</dbReference>
<dbReference type="SUPFAM" id="SSF51735">
    <property type="entry name" value="NAD(P)-binding Rossmann-fold domains"/>
    <property type="match status" value="1"/>
</dbReference>
<feature type="domain" description="3-hydroxyisobutyrate dehydrogenase-like NAD-binding" evidence="6">
    <location>
        <begin position="162"/>
        <end position="278"/>
    </location>
</feature>
<dbReference type="InterPro" id="IPR029154">
    <property type="entry name" value="HIBADH-like_NADP-bd"/>
</dbReference>
<keyword evidence="2" id="KW-0560">Oxidoreductase</keyword>
<dbReference type="InterPro" id="IPR051265">
    <property type="entry name" value="HIBADH-related_NP60_sf"/>
</dbReference>
<evidence type="ECO:0000259" key="6">
    <source>
        <dbReference type="Pfam" id="PF14833"/>
    </source>
</evidence>
<dbReference type="GO" id="GO:0016491">
    <property type="term" value="F:oxidoreductase activity"/>
    <property type="evidence" value="ECO:0007669"/>
    <property type="project" value="UniProtKB-KW"/>
</dbReference>
<evidence type="ECO:0000259" key="5">
    <source>
        <dbReference type="Pfam" id="PF03446"/>
    </source>
</evidence>
<gene>
    <name evidence="7" type="ORF">BDY21DRAFT_79489</name>
</gene>
<dbReference type="EMBL" id="MU001688">
    <property type="protein sequence ID" value="KAF2455126.1"/>
    <property type="molecule type" value="Genomic_DNA"/>
</dbReference>
<dbReference type="InterPro" id="IPR036291">
    <property type="entry name" value="NAD(P)-bd_dom_sf"/>
</dbReference>
<dbReference type="AlphaFoldDB" id="A0A6A6NTR1"/>
<dbReference type="InterPro" id="IPR013328">
    <property type="entry name" value="6PGD_dom2"/>
</dbReference>
<evidence type="ECO:0000313" key="7">
    <source>
        <dbReference type="EMBL" id="KAF2455126.1"/>
    </source>
</evidence>
<organism evidence="7 8">
    <name type="scientific">Lineolata rhizophorae</name>
    <dbReference type="NCBI Taxonomy" id="578093"/>
    <lineage>
        <taxon>Eukaryota</taxon>
        <taxon>Fungi</taxon>
        <taxon>Dikarya</taxon>
        <taxon>Ascomycota</taxon>
        <taxon>Pezizomycotina</taxon>
        <taxon>Dothideomycetes</taxon>
        <taxon>Dothideomycetes incertae sedis</taxon>
        <taxon>Lineolatales</taxon>
        <taxon>Lineolataceae</taxon>
        <taxon>Lineolata</taxon>
    </lineage>
</organism>
<reference evidence="7" key="1">
    <citation type="journal article" date="2020" name="Stud. Mycol.">
        <title>101 Dothideomycetes genomes: a test case for predicting lifestyles and emergence of pathogens.</title>
        <authorList>
            <person name="Haridas S."/>
            <person name="Albert R."/>
            <person name="Binder M."/>
            <person name="Bloem J."/>
            <person name="Labutti K."/>
            <person name="Salamov A."/>
            <person name="Andreopoulos B."/>
            <person name="Baker S."/>
            <person name="Barry K."/>
            <person name="Bills G."/>
            <person name="Bluhm B."/>
            <person name="Cannon C."/>
            <person name="Castanera R."/>
            <person name="Culley D."/>
            <person name="Daum C."/>
            <person name="Ezra D."/>
            <person name="Gonzalez J."/>
            <person name="Henrissat B."/>
            <person name="Kuo A."/>
            <person name="Liang C."/>
            <person name="Lipzen A."/>
            <person name="Lutzoni F."/>
            <person name="Magnuson J."/>
            <person name="Mondo S."/>
            <person name="Nolan M."/>
            <person name="Ohm R."/>
            <person name="Pangilinan J."/>
            <person name="Park H.-J."/>
            <person name="Ramirez L."/>
            <person name="Alfaro M."/>
            <person name="Sun H."/>
            <person name="Tritt A."/>
            <person name="Yoshinaga Y."/>
            <person name="Zwiers L.-H."/>
            <person name="Turgeon B."/>
            <person name="Goodwin S."/>
            <person name="Spatafora J."/>
            <person name="Crous P."/>
            <person name="Grigoriev I."/>
        </authorList>
    </citation>
    <scope>NUCLEOTIDE SEQUENCE</scope>
    <source>
        <strain evidence="7">ATCC 16933</strain>
    </source>
</reference>
<dbReference type="GO" id="GO:0050661">
    <property type="term" value="F:NADP binding"/>
    <property type="evidence" value="ECO:0007669"/>
    <property type="project" value="InterPro"/>
</dbReference>
<evidence type="ECO:0000256" key="1">
    <source>
        <dbReference type="ARBA" id="ARBA00007598"/>
    </source>
</evidence>